<reference evidence="3" key="1">
    <citation type="journal article" date="2014" name="BMC Genomics">
        <title>Genome characteristics reveal the impact of lichenization on lichen-forming fungus Endocarpon pusillum Hedwig (Verrucariales, Ascomycota).</title>
        <authorList>
            <person name="Wang Y.-Y."/>
            <person name="Liu B."/>
            <person name="Zhang X.-Y."/>
            <person name="Zhou Q.-M."/>
            <person name="Zhang T."/>
            <person name="Li H."/>
            <person name="Yu Y.-F."/>
            <person name="Zhang X.-L."/>
            <person name="Hao X.-Y."/>
            <person name="Wang M."/>
            <person name="Wang L."/>
            <person name="Wei J.-C."/>
        </authorList>
    </citation>
    <scope>NUCLEOTIDE SEQUENCE [LARGE SCALE GENOMIC DNA]</scope>
    <source>
        <strain evidence="3">Z07020 / HMAS-L-300199</strain>
    </source>
</reference>
<dbReference type="RefSeq" id="XP_007801094.1">
    <property type="nucleotide sequence ID" value="XM_007802903.1"/>
</dbReference>
<dbReference type="Gene3D" id="3.30.420.10">
    <property type="entry name" value="Ribonuclease H-like superfamily/Ribonuclease H"/>
    <property type="match status" value="1"/>
</dbReference>
<feature type="compositionally biased region" description="Basic residues" evidence="1">
    <location>
        <begin position="1"/>
        <end position="12"/>
    </location>
</feature>
<dbReference type="Proteomes" id="UP000019373">
    <property type="component" value="Unassembled WGS sequence"/>
</dbReference>
<evidence type="ECO:0008006" key="4">
    <source>
        <dbReference type="Google" id="ProtNLM"/>
    </source>
</evidence>
<proteinExistence type="predicted"/>
<gene>
    <name evidence="2" type="ORF">EPUS_03154</name>
</gene>
<evidence type="ECO:0000313" key="3">
    <source>
        <dbReference type="Proteomes" id="UP000019373"/>
    </source>
</evidence>
<dbReference type="eggNOG" id="ENOG502SN0Q">
    <property type="taxonomic scope" value="Eukaryota"/>
</dbReference>
<dbReference type="GO" id="GO:0003676">
    <property type="term" value="F:nucleic acid binding"/>
    <property type="evidence" value="ECO:0007669"/>
    <property type="project" value="InterPro"/>
</dbReference>
<evidence type="ECO:0000313" key="2">
    <source>
        <dbReference type="EMBL" id="ERF73321.1"/>
    </source>
</evidence>
<name>U1GN20_ENDPU</name>
<keyword evidence="3" id="KW-1185">Reference proteome</keyword>
<dbReference type="OMA" id="FAATSHY"/>
<evidence type="ECO:0000256" key="1">
    <source>
        <dbReference type="SAM" id="MobiDB-lite"/>
    </source>
</evidence>
<dbReference type="HOGENOM" id="CLU_900254_0_0_1"/>
<organism evidence="2 3">
    <name type="scientific">Endocarpon pusillum (strain Z07020 / HMAS-L-300199)</name>
    <name type="common">Lichen-forming fungus</name>
    <dbReference type="NCBI Taxonomy" id="1263415"/>
    <lineage>
        <taxon>Eukaryota</taxon>
        <taxon>Fungi</taxon>
        <taxon>Dikarya</taxon>
        <taxon>Ascomycota</taxon>
        <taxon>Pezizomycotina</taxon>
        <taxon>Eurotiomycetes</taxon>
        <taxon>Chaetothyriomycetidae</taxon>
        <taxon>Verrucariales</taxon>
        <taxon>Verrucariaceae</taxon>
        <taxon>Endocarpon</taxon>
    </lineage>
</organism>
<sequence length="309" mass="35669">MARTNKTTRRTCRQVNSSVSITPTSPRRSQTIVDTPRRTRLICAAESTAGKLPRKELFKAYGVSESTGYRLLKSKSTRRSERIHNRGRKRVLAPYQCDAIETVENASFQFAATSHYAIARAIGLDNGSERAIRRNMAEYGVGTFMAQQKKFISSTSIEKRGIWGFDRRYWHLNDFKRYKYSDESHFACALQRQARIHRRRGTDARNAPKKVQFRFKRRNQVWHVFAYIGWDFKSKLHFYTGSGAGGRLTQVDYVTILEEVVAPNWDPNWVLLEDNDNAHGTRGDADNKCKQRRNVWASVGNLILQSRLI</sequence>
<dbReference type="EMBL" id="KE720961">
    <property type="protein sequence ID" value="ERF73321.1"/>
    <property type="molecule type" value="Genomic_DNA"/>
</dbReference>
<feature type="region of interest" description="Disordered" evidence="1">
    <location>
        <begin position="1"/>
        <end position="33"/>
    </location>
</feature>
<dbReference type="OrthoDB" id="5151590at2759"/>
<feature type="compositionally biased region" description="Polar residues" evidence="1">
    <location>
        <begin position="13"/>
        <end position="33"/>
    </location>
</feature>
<accession>U1GN20</accession>
<dbReference type="InterPro" id="IPR036397">
    <property type="entry name" value="RNaseH_sf"/>
</dbReference>
<dbReference type="GeneID" id="19238201"/>
<dbReference type="AlphaFoldDB" id="U1GN20"/>
<protein>
    <recommendedName>
        <fullName evidence="4">Tc1-like transposase DDE domain-containing protein</fullName>
    </recommendedName>
</protein>